<dbReference type="EMBL" id="QEWP01000003">
    <property type="protein sequence ID" value="PWE00422.1"/>
    <property type="molecule type" value="Genomic_DNA"/>
</dbReference>
<dbReference type="GO" id="GO:0016020">
    <property type="term" value="C:membrane"/>
    <property type="evidence" value="ECO:0007669"/>
    <property type="project" value="TreeGrafter"/>
</dbReference>
<dbReference type="Pfam" id="PF01522">
    <property type="entry name" value="Polysacc_deac_1"/>
    <property type="match status" value="1"/>
</dbReference>
<dbReference type="InterPro" id="IPR002509">
    <property type="entry name" value="NODB_dom"/>
</dbReference>
<dbReference type="CDD" id="cd10917">
    <property type="entry name" value="CE4_NodB_like_6s_7s"/>
    <property type="match status" value="1"/>
</dbReference>
<evidence type="ECO:0000313" key="4">
    <source>
        <dbReference type="EMBL" id="PWE00422.1"/>
    </source>
</evidence>
<dbReference type="PANTHER" id="PTHR10587">
    <property type="entry name" value="GLYCOSYL TRANSFERASE-RELATED"/>
    <property type="match status" value="1"/>
</dbReference>
<dbReference type="AlphaFoldDB" id="A0A2U2BBH0"/>
<protein>
    <submittedName>
        <fullName evidence="4">Polysaccharide deacetylase</fullName>
    </submittedName>
</protein>
<dbReference type="OrthoDB" id="9812065at2"/>
<evidence type="ECO:0000313" key="5">
    <source>
        <dbReference type="Proteomes" id="UP000244956"/>
    </source>
</evidence>
<name>A0A2U2BBH0_9BACT</name>
<dbReference type="GO" id="GO:0005975">
    <property type="term" value="P:carbohydrate metabolic process"/>
    <property type="evidence" value="ECO:0007669"/>
    <property type="project" value="InterPro"/>
</dbReference>
<dbReference type="Gene3D" id="3.20.20.370">
    <property type="entry name" value="Glycoside hydrolase/deacetylase"/>
    <property type="match status" value="1"/>
</dbReference>
<keyword evidence="1" id="KW-0479">Metal-binding</keyword>
<keyword evidence="2" id="KW-0378">Hydrolase</keyword>
<gene>
    <name evidence="4" type="ORF">DDZ16_05680</name>
</gene>
<accession>A0A2U2BBH0</accession>
<dbReference type="SUPFAM" id="SSF88713">
    <property type="entry name" value="Glycoside hydrolase/deacetylase"/>
    <property type="match status" value="1"/>
</dbReference>
<proteinExistence type="predicted"/>
<keyword evidence="5" id="KW-1185">Reference proteome</keyword>
<dbReference type="GO" id="GO:0016810">
    <property type="term" value="F:hydrolase activity, acting on carbon-nitrogen (but not peptide) bonds"/>
    <property type="evidence" value="ECO:0007669"/>
    <property type="project" value="InterPro"/>
</dbReference>
<dbReference type="InterPro" id="IPR011330">
    <property type="entry name" value="Glyco_hydro/deAcase_b/a-brl"/>
</dbReference>
<reference evidence="4 5" key="1">
    <citation type="submission" date="2018-05" db="EMBL/GenBank/DDBJ databases">
        <title>Marinilabilia rubrum sp. nov., isolated from saltern sediment.</title>
        <authorList>
            <person name="Zhang R."/>
        </authorList>
    </citation>
    <scope>NUCLEOTIDE SEQUENCE [LARGE SCALE GENOMIC DNA]</scope>
    <source>
        <strain evidence="4 5">WTE16</strain>
    </source>
</reference>
<sequence length="215" mass="24447">MNWITKPPLLLRLFYPSVLWRCKTSKKEVFLTFDDGPVPGVTPWVLDILTNYGACGTFFCVGDNIRKYPGVFSQLVNSGNEAATHGFSHKPGNRLGIESYLKDIDLGLQYNAKARWFRPPHGFIYPWWVSHIRAKGVGIAMWDVLSGDYDRNLSPDKVIQNVIKHIRPGSLIVFHDSLKAWPNLKIALPAVLDWMSKNGYTTNFLSSINQNKRIL</sequence>
<evidence type="ECO:0000256" key="2">
    <source>
        <dbReference type="ARBA" id="ARBA00022801"/>
    </source>
</evidence>
<dbReference type="GO" id="GO:0046872">
    <property type="term" value="F:metal ion binding"/>
    <property type="evidence" value="ECO:0007669"/>
    <property type="project" value="UniProtKB-KW"/>
</dbReference>
<dbReference type="RefSeq" id="WP_109263461.1">
    <property type="nucleotide sequence ID" value="NZ_QEWP01000003.1"/>
</dbReference>
<dbReference type="InterPro" id="IPR050248">
    <property type="entry name" value="Polysacc_deacetylase_ArnD"/>
</dbReference>
<dbReference type="Proteomes" id="UP000244956">
    <property type="component" value="Unassembled WGS sequence"/>
</dbReference>
<evidence type="ECO:0000256" key="1">
    <source>
        <dbReference type="ARBA" id="ARBA00022723"/>
    </source>
</evidence>
<feature type="domain" description="NodB homology" evidence="3">
    <location>
        <begin position="27"/>
        <end position="203"/>
    </location>
</feature>
<comment type="caution">
    <text evidence="4">The sequence shown here is derived from an EMBL/GenBank/DDBJ whole genome shotgun (WGS) entry which is preliminary data.</text>
</comment>
<dbReference type="PANTHER" id="PTHR10587:SF133">
    <property type="entry name" value="CHITIN DEACETYLASE 1-RELATED"/>
    <property type="match status" value="1"/>
</dbReference>
<evidence type="ECO:0000259" key="3">
    <source>
        <dbReference type="PROSITE" id="PS51677"/>
    </source>
</evidence>
<organism evidence="4 5">
    <name type="scientific">Marinilabilia rubra</name>
    <dbReference type="NCBI Taxonomy" id="2162893"/>
    <lineage>
        <taxon>Bacteria</taxon>
        <taxon>Pseudomonadati</taxon>
        <taxon>Bacteroidota</taxon>
        <taxon>Bacteroidia</taxon>
        <taxon>Marinilabiliales</taxon>
        <taxon>Marinilabiliaceae</taxon>
        <taxon>Marinilabilia</taxon>
    </lineage>
</organism>
<dbReference type="PROSITE" id="PS51677">
    <property type="entry name" value="NODB"/>
    <property type="match status" value="1"/>
</dbReference>